<evidence type="ECO:0000256" key="4">
    <source>
        <dbReference type="ARBA" id="ARBA00023204"/>
    </source>
</evidence>
<dbReference type="InterPro" id="IPR018085">
    <property type="entry name" value="Ura-DNA_Glyclase_AS"/>
</dbReference>
<dbReference type="PANTHER" id="PTHR11264:SF0">
    <property type="entry name" value="URACIL-DNA GLYCOSYLASE"/>
    <property type="match status" value="1"/>
</dbReference>
<dbReference type="EMBL" id="MN739042">
    <property type="protein sequence ID" value="QHS85332.1"/>
    <property type="molecule type" value="Genomic_DNA"/>
</dbReference>
<dbReference type="NCBIfam" id="NF003592">
    <property type="entry name" value="PRK05254.1-5"/>
    <property type="match status" value="1"/>
</dbReference>
<dbReference type="AlphaFoldDB" id="A0A6C0AZS9"/>
<dbReference type="Gene3D" id="3.40.470.10">
    <property type="entry name" value="Uracil-DNA glycosylase-like domain"/>
    <property type="match status" value="1"/>
</dbReference>
<sequence>MESIHKSWYPLFKTHEINLDELYNDSTVIYPPRNDIFKVFSMDVCEIRLLILGQDPYHNEGQAHGLSFSVPHGVKTPPSLRNIFKELQNEFPERGYTFYSGNLERWFQEENIFLLNASLTVIKNKPASHMKIWNNFTNDVIQYVSKNNPECVYLLLGNFAKSKKQLIFNSDRVIEGIHPSPLSASRGFFYSNIFKQVEEKIGYQINWSI</sequence>
<dbReference type="GO" id="GO:0097510">
    <property type="term" value="P:base-excision repair, AP site formation via deaminated base removal"/>
    <property type="evidence" value="ECO:0007669"/>
    <property type="project" value="TreeGrafter"/>
</dbReference>
<protein>
    <recommendedName>
        <fullName evidence="5">Uracil-DNA glycosylase-like domain-containing protein</fullName>
    </recommendedName>
</protein>
<keyword evidence="3" id="KW-0378">Hydrolase</keyword>
<dbReference type="SUPFAM" id="SSF52141">
    <property type="entry name" value="Uracil-DNA glycosylase-like"/>
    <property type="match status" value="1"/>
</dbReference>
<keyword evidence="4" id="KW-0234">DNA repair</keyword>
<dbReference type="PROSITE" id="PS00130">
    <property type="entry name" value="U_DNA_GLYCOSYLASE"/>
    <property type="match status" value="1"/>
</dbReference>
<accession>A0A6C0AZS9</accession>
<dbReference type="GO" id="GO:0004844">
    <property type="term" value="F:uracil DNA N-glycosylase activity"/>
    <property type="evidence" value="ECO:0007669"/>
    <property type="project" value="InterPro"/>
</dbReference>
<evidence type="ECO:0000313" key="6">
    <source>
        <dbReference type="EMBL" id="QHS85332.1"/>
    </source>
</evidence>
<proteinExistence type="inferred from homology"/>
<name>A0A6C0AZS9_9ZZZZ</name>
<dbReference type="InterPro" id="IPR002043">
    <property type="entry name" value="UDG_fam1"/>
</dbReference>
<evidence type="ECO:0000256" key="3">
    <source>
        <dbReference type="ARBA" id="ARBA00022801"/>
    </source>
</evidence>
<dbReference type="CDD" id="cd10027">
    <property type="entry name" value="UDG-F1-like"/>
    <property type="match status" value="1"/>
</dbReference>
<keyword evidence="2" id="KW-0227">DNA damage</keyword>
<dbReference type="SMART" id="SM00986">
    <property type="entry name" value="UDG"/>
    <property type="match status" value="1"/>
</dbReference>
<dbReference type="InterPro" id="IPR005122">
    <property type="entry name" value="Uracil-DNA_glycosylase-like"/>
</dbReference>
<organism evidence="6">
    <name type="scientific">viral metagenome</name>
    <dbReference type="NCBI Taxonomy" id="1070528"/>
    <lineage>
        <taxon>unclassified sequences</taxon>
        <taxon>metagenomes</taxon>
        <taxon>organismal metagenomes</taxon>
    </lineage>
</organism>
<evidence type="ECO:0000256" key="1">
    <source>
        <dbReference type="ARBA" id="ARBA00008184"/>
    </source>
</evidence>
<dbReference type="InterPro" id="IPR036895">
    <property type="entry name" value="Uracil-DNA_glycosylase-like_sf"/>
</dbReference>
<dbReference type="Pfam" id="PF03167">
    <property type="entry name" value="UDG"/>
    <property type="match status" value="1"/>
</dbReference>
<dbReference type="SMART" id="SM00987">
    <property type="entry name" value="UreE_C"/>
    <property type="match status" value="1"/>
</dbReference>
<feature type="domain" description="Uracil-DNA glycosylase-like" evidence="5">
    <location>
        <begin position="40"/>
        <end position="201"/>
    </location>
</feature>
<evidence type="ECO:0000256" key="2">
    <source>
        <dbReference type="ARBA" id="ARBA00022763"/>
    </source>
</evidence>
<dbReference type="PANTHER" id="PTHR11264">
    <property type="entry name" value="URACIL-DNA GLYCOSYLASE"/>
    <property type="match status" value="1"/>
</dbReference>
<comment type="similarity">
    <text evidence="1">Belongs to the uracil-DNA glycosylase (UDG) superfamily. UNG family.</text>
</comment>
<reference evidence="6" key="1">
    <citation type="journal article" date="2020" name="Nature">
        <title>Giant virus diversity and host interactions through global metagenomics.</title>
        <authorList>
            <person name="Schulz F."/>
            <person name="Roux S."/>
            <person name="Paez-Espino D."/>
            <person name="Jungbluth S."/>
            <person name="Walsh D.A."/>
            <person name="Denef V.J."/>
            <person name="McMahon K.D."/>
            <person name="Konstantinidis K.T."/>
            <person name="Eloe-Fadrosh E.A."/>
            <person name="Kyrpides N.C."/>
            <person name="Woyke T."/>
        </authorList>
    </citation>
    <scope>NUCLEOTIDE SEQUENCE</scope>
    <source>
        <strain evidence="6">GVMAG-M-3300009182-78</strain>
    </source>
</reference>
<evidence type="ECO:0000259" key="5">
    <source>
        <dbReference type="SMART" id="SM00986"/>
    </source>
</evidence>